<dbReference type="AlphaFoldDB" id="E6LGZ3"/>
<keyword evidence="4 6" id="KW-1133">Transmembrane helix</keyword>
<dbReference type="PANTHER" id="PTHR38459">
    <property type="entry name" value="PROPHAGE BACTOPRENOL-LINKED GLUCOSE TRANSLOCASE HOMOLOG"/>
    <property type="match status" value="1"/>
</dbReference>
<dbReference type="EMBL" id="AEPV01000066">
    <property type="protein sequence ID" value="EFU73517.1"/>
    <property type="molecule type" value="Genomic_DNA"/>
</dbReference>
<feature type="transmembrane region" description="Helical" evidence="6">
    <location>
        <begin position="107"/>
        <end position="128"/>
    </location>
</feature>
<evidence type="ECO:0000256" key="3">
    <source>
        <dbReference type="ARBA" id="ARBA00022692"/>
    </source>
</evidence>
<evidence type="ECO:0000256" key="4">
    <source>
        <dbReference type="ARBA" id="ARBA00022989"/>
    </source>
</evidence>
<comment type="caution">
    <text evidence="8">The sequence shown here is derived from an EMBL/GenBank/DDBJ whole genome shotgun (WGS) entry which is preliminary data.</text>
</comment>
<organism evidence="8 9">
    <name type="scientific">Enterococcus italicus (strain DSM 15952 / CCUG 50447 / LMG 22039 / TP 1.5)</name>
    <dbReference type="NCBI Taxonomy" id="888064"/>
    <lineage>
        <taxon>Bacteria</taxon>
        <taxon>Bacillati</taxon>
        <taxon>Bacillota</taxon>
        <taxon>Bacilli</taxon>
        <taxon>Lactobacillales</taxon>
        <taxon>Enterococcaceae</taxon>
        <taxon>Enterococcus</taxon>
    </lineage>
</organism>
<comment type="similarity">
    <text evidence="2">Belongs to the GtrA family.</text>
</comment>
<evidence type="ECO:0000256" key="2">
    <source>
        <dbReference type="ARBA" id="ARBA00009399"/>
    </source>
</evidence>
<dbReference type="HOGENOM" id="CLU_083873_1_1_9"/>
<keyword evidence="5 6" id="KW-0472">Membrane</keyword>
<evidence type="ECO:0000256" key="1">
    <source>
        <dbReference type="ARBA" id="ARBA00004141"/>
    </source>
</evidence>
<name>E6LGZ3_ENTI1</name>
<feature type="transmembrane region" description="Helical" evidence="6">
    <location>
        <begin position="36"/>
        <end position="56"/>
    </location>
</feature>
<gene>
    <name evidence="8" type="primary">gtcA</name>
    <name evidence="8" type="ORF">HMPREF9088_1633</name>
</gene>
<dbReference type="InterPro" id="IPR051401">
    <property type="entry name" value="GtrA_CellWall_Glycosyl"/>
</dbReference>
<dbReference type="Pfam" id="PF04138">
    <property type="entry name" value="GtrA_DPMS_TM"/>
    <property type="match status" value="1"/>
</dbReference>
<evidence type="ECO:0000259" key="7">
    <source>
        <dbReference type="Pfam" id="PF04138"/>
    </source>
</evidence>
<dbReference type="InterPro" id="IPR007267">
    <property type="entry name" value="GtrA_DPMS_TM"/>
</dbReference>
<evidence type="ECO:0000256" key="5">
    <source>
        <dbReference type="ARBA" id="ARBA00023136"/>
    </source>
</evidence>
<feature type="transmembrane region" description="Helical" evidence="6">
    <location>
        <begin position="62"/>
        <end position="82"/>
    </location>
</feature>
<evidence type="ECO:0000313" key="9">
    <source>
        <dbReference type="Proteomes" id="UP000010296"/>
    </source>
</evidence>
<dbReference type="PANTHER" id="PTHR38459:SF5">
    <property type="entry name" value="CELL WALL TEICHOIC ACID GLYCOSYLATION PROTEIN GTCA"/>
    <property type="match status" value="1"/>
</dbReference>
<dbReference type="GO" id="GO:0000271">
    <property type="term" value="P:polysaccharide biosynthetic process"/>
    <property type="evidence" value="ECO:0007669"/>
    <property type="project" value="InterPro"/>
</dbReference>
<comment type="subcellular location">
    <subcellularLocation>
        <location evidence="1">Membrane</location>
        <topology evidence="1">Multi-pass membrane protein</topology>
    </subcellularLocation>
</comment>
<keyword evidence="9" id="KW-1185">Reference proteome</keyword>
<sequence length="153" mass="17746">MVILTKASRENKDYPFISYTGIIISERKGASWSMEVVSYLFFGVMTTLVNFIVYFFCRDLLQFQFVLANTLSWIASVLFAFVTNKKWVFHSKSETKLAWIIEAAKFIFYRGLSYLIDMASMFVCLKLLMTSDFSAKLFTQVLVVVANYFLVSY</sequence>
<evidence type="ECO:0000313" key="8">
    <source>
        <dbReference type="EMBL" id="EFU73517.1"/>
    </source>
</evidence>
<proteinExistence type="inferred from homology"/>
<dbReference type="eggNOG" id="COG2246">
    <property type="taxonomic scope" value="Bacteria"/>
</dbReference>
<reference evidence="8 9" key="1">
    <citation type="submission" date="2010-12" db="EMBL/GenBank/DDBJ databases">
        <authorList>
            <person name="Muzny D."/>
            <person name="Qin X."/>
            <person name="Deng J."/>
            <person name="Jiang H."/>
            <person name="Liu Y."/>
            <person name="Qu J."/>
            <person name="Song X.-Z."/>
            <person name="Zhang L."/>
            <person name="Thornton R."/>
            <person name="Coyle M."/>
            <person name="Francisco L."/>
            <person name="Jackson L."/>
            <person name="Javaid M."/>
            <person name="Korchina V."/>
            <person name="Kovar C."/>
            <person name="Mata R."/>
            <person name="Mathew T."/>
            <person name="Ngo R."/>
            <person name="Nguyen L."/>
            <person name="Nguyen N."/>
            <person name="Okwuonu G."/>
            <person name="Ongeri F."/>
            <person name="Pham C."/>
            <person name="Simmons D."/>
            <person name="Wilczek-Boney K."/>
            <person name="Hale W."/>
            <person name="Jakkamsetti A."/>
            <person name="Pham P."/>
            <person name="Ruth R."/>
            <person name="San Lucas F."/>
            <person name="Warren J."/>
            <person name="Zhang J."/>
            <person name="Zhao Z."/>
            <person name="Zhou C."/>
            <person name="Zhu D."/>
            <person name="Lee S."/>
            <person name="Bess C."/>
            <person name="Blankenburg K."/>
            <person name="Forbes L."/>
            <person name="Fu Q."/>
            <person name="Gubbala S."/>
            <person name="Hirani K."/>
            <person name="Jayaseelan J.C."/>
            <person name="Lara F."/>
            <person name="Munidasa M."/>
            <person name="Palculict T."/>
            <person name="Patil S."/>
            <person name="Pu L.-L."/>
            <person name="Saada N."/>
            <person name="Tang L."/>
            <person name="Weissenberger G."/>
            <person name="Zhu Y."/>
            <person name="Hemphill L."/>
            <person name="Shang Y."/>
            <person name="Youmans B."/>
            <person name="Ayvaz T."/>
            <person name="Ross M."/>
            <person name="Santibanez J."/>
            <person name="Aqrawi P."/>
            <person name="Gross S."/>
            <person name="Joshi V."/>
            <person name="Fowler G."/>
            <person name="Nazareth L."/>
            <person name="Reid J."/>
            <person name="Worley K."/>
            <person name="Petrosino J."/>
            <person name="Highlander S."/>
            <person name="Gibbs R."/>
        </authorList>
    </citation>
    <scope>NUCLEOTIDE SEQUENCE [LARGE SCALE GENOMIC DNA]</scope>
    <source>
        <strain evidence="9">DSM 15952 / CCUG 50447 / LMG 22039 / TP 1.5</strain>
    </source>
</reference>
<feature type="domain" description="GtrA/DPMS transmembrane" evidence="7">
    <location>
        <begin position="39"/>
        <end position="151"/>
    </location>
</feature>
<keyword evidence="3 6" id="KW-0812">Transmembrane</keyword>
<dbReference type="GO" id="GO:0005886">
    <property type="term" value="C:plasma membrane"/>
    <property type="evidence" value="ECO:0007669"/>
    <property type="project" value="TreeGrafter"/>
</dbReference>
<protein>
    <submittedName>
        <fullName evidence="8">GtrA-like protein</fullName>
    </submittedName>
</protein>
<accession>E6LGZ3</accession>
<dbReference type="STRING" id="888064.HMPREF9088_1633"/>
<dbReference type="Proteomes" id="UP000010296">
    <property type="component" value="Unassembled WGS sequence"/>
</dbReference>
<evidence type="ECO:0000256" key="6">
    <source>
        <dbReference type="SAM" id="Phobius"/>
    </source>
</evidence>